<dbReference type="AlphaFoldDB" id="A0A165GGI0"/>
<evidence type="ECO:0000313" key="3">
    <source>
        <dbReference type="Proteomes" id="UP000076842"/>
    </source>
</evidence>
<dbReference type="STRING" id="1353952.A0A165GGI0"/>
<feature type="domain" description="Microbial-type PARG catalytic" evidence="1">
    <location>
        <begin position="86"/>
        <end position="195"/>
    </location>
</feature>
<dbReference type="InParanoid" id="A0A165GGI0"/>
<dbReference type="EMBL" id="KV423956">
    <property type="protein sequence ID" value="KZT58043.1"/>
    <property type="molecule type" value="Genomic_DNA"/>
</dbReference>
<sequence length="686" mass="75327">MTVSLRRWLAGDTLRILLEGVISVPLAPSAGASAGVPPCQYYNIIRNIQYAVRNTEFLDVDEPHLKNWRSALADLKREHALNGGFLQGRRSSSTRFSCINRTTLEAARHMQEQYGSHLGSAGVGVLNCGNPTQPGGGFVSGQWGEEESLVMSSTLYESLLSPQASQFYAQHKAVWTDGEYTDAMIYSPGVVVFRNDTGQPIVPYSVNIVTAAAHNLAELRQALDDDTMEQLEELGLAERMARILWVFLSRGCRTLVLGAFGAGACQNSVTVLAKIWAELLCCSNSPFATTFDHIEFALADVAEFGEFKAAFEAMLGKSWSSSFPTYQTPSYSGYPRSTSGFHPGVTSSYAPPSINHTEARRLTAENTITVILEGSVRVPLAPSRDGGPHWQDYQVGHTIPFLLRDTEFLDIDEPYAKNWKLGLADLKRRHEQRGGFLRTRPTTTFACTNRTILHAARSLREPWGVPALEGHVGVLNCGNPTEPGGGFLFGEDGQEESLARSSTLYSSLRSKQASQFYAQHKTDGGDGEYTRALIYSPGVLVFRDDTGQPIVPYPVNVVTASAVNLAEVKQVVDDEVVEEIVADEMAERMARILWVFLSRGSRHLVLGAFGAGACQNSPGTIARTWAELLAFPASPYFATFERVEFAVPQQAEFDEFRAAWGAKLSRPLSEYTRQEQRVPRAPGGVY</sequence>
<dbReference type="PANTHER" id="PTHR35596:SF1">
    <property type="entry name" value="MICROBIAL-TYPE PARG CATALYTIC DOMAIN-CONTAINING PROTEIN"/>
    <property type="match status" value="1"/>
</dbReference>
<proteinExistence type="predicted"/>
<accession>A0A165GGI0</accession>
<dbReference type="PANTHER" id="PTHR35596">
    <property type="entry name" value="DUF2263 DOMAIN-CONTAINING PROTEIN"/>
    <property type="match status" value="1"/>
</dbReference>
<dbReference type="InterPro" id="IPR043472">
    <property type="entry name" value="Macro_dom-like"/>
</dbReference>
<dbReference type="Pfam" id="PF10021">
    <property type="entry name" value="PARG_cat_microb"/>
    <property type="match status" value="2"/>
</dbReference>
<gene>
    <name evidence="2" type="ORF">CALCODRAFT_517102</name>
</gene>
<dbReference type="Proteomes" id="UP000076842">
    <property type="component" value="Unassembled WGS sequence"/>
</dbReference>
<feature type="domain" description="Microbial-type PARG catalytic" evidence="1">
    <location>
        <begin position="440"/>
        <end position="544"/>
    </location>
</feature>
<evidence type="ECO:0000259" key="1">
    <source>
        <dbReference type="Pfam" id="PF10021"/>
    </source>
</evidence>
<organism evidence="2 3">
    <name type="scientific">Calocera cornea HHB12733</name>
    <dbReference type="NCBI Taxonomy" id="1353952"/>
    <lineage>
        <taxon>Eukaryota</taxon>
        <taxon>Fungi</taxon>
        <taxon>Dikarya</taxon>
        <taxon>Basidiomycota</taxon>
        <taxon>Agaricomycotina</taxon>
        <taxon>Dacrymycetes</taxon>
        <taxon>Dacrymycetales</taxon>
        <taxon>Dacrymycetaceae</taxon>
        <taxon>Calocera</taxon>
    </lineage>
</organism>
<keyword evidence="3" id="KW-1185">Reference proteome</keyword>
<dbReference type="InterPro" id="IPR012664">
    <property type="entry name" value="CHP02452"/>
</dbReference>
<reference evidence="2 3" key="1">
    <citation type="journal article" date="2016" name="Mol. Biol. Evol.">
        <title>Comparative Genomics of Early-Diverging Mushroom-Forming Fungi Provides Insights into the Origins of Lignocellulose Decay Capabilities.</title>
        <authorList>
            <person name="Nagy L.G."/>
            <person name="Riley R."/>
            <person name="Tritt A."/>
            <person name="Adam C."/>
            <person name="Daum C."/>
            <person name="Floudas D."/>
            <person name="Sun H."/>
            <person name="Yadav J.S."/>
            <person name="Pangilinan J."/>
            <person name="Larsson K.H."/>
            <person name="Matsuura K."/>
            <person name="Barry K."/>
            <person name="Labutti K."/>
            <person name="Kuo R."/>
            <person name="Ohm R.A."/>
            <person name="Bhattacharya S.S."/>
            <person name="Shirouzu T."/>
            <person name="Yoshinaga Y."/>
            <person name="Martin F.M."/>
            <person name="Grigoriev I.V."/>
            <person name="Hibbett D.S."/>
        </authorList>
    </citation>
    <scope>NUCLEOTIDE SEQUENCE [LARGE SCALE GENOMIC DNA]</scope>
    <source>
        <strain evidence="2 3">HHB12733</strain>
    </source>
</reference>
<dbReference type="Gene3D" id="3.40.220.10">
    <property type="entry name" value="Leucine Aminopeptidase, subunit E, domain 1"/>
    <property type="match status" value="2"/>
</dbReference>
<dbReference type="InterPro" id="IPR019261">
    <property type="entry name" value="PARG_cat_microbial"/>
</dbReference>
<evidence type="ECO:0000313" key="2">
    <source>
        <dbReference type="EMBL" id="KZT58043.1"/>
    </source>
</evidence>
<name>A0A165GGI0_9BASI</name>
<protein>
    <recommendedName>
        <fullName evidence="1">Microbial-type PARG catalytic domain-containing protein</fullName>
    </recommendedName>
</protein>
<dbReference type="OrthoDB" id="9985428at2759"/>
<dbReference type="NCBIfam" id="TIGR02452">
    <property type="entry name" value="TIGR02452 family protein"/>
    <property type="match status" value="2"/>
</dbReference>